<dbReference type="PROSITE" id="PS50850">
    <property type="entry name" value="MFS"/>
    <property type="match status" value="1"/>
</dbReference>
<evidence type="ECO:0000256" key="3">
    <source>
        <dbReference type="ARBA" id="ARBA00023136"/>
    </source>
</evidence>
<proteinExistence type="predicted"/>
<feature type="transmembrane region" description="Helical" evidence="4">
    <location>
        <begin position="135"/>
        <end position="157"/>
    </location>
</feature>
<dbReference type="InterPro" id="IPR020846">
    <property type="entry name" value="MFS_dom"/>
</dbReference>
<keyword evidence="7" id="KW-1185">Reference proteome</keyword>
<dbReference type="Gene3D" id="1.20.1250.20">
    <property type="entry name" value="MFS general substrate transporter like domains"/>
    <property type="match status" value="2"/>
</dbReference>
<feature type="transmembrane region" description="Helical" evidence="4">
    <location>
        <begin position="42"/>
        <end position="65"/>
    </location>
</feature>
<feature type="transmembrane region" description="Helical" evidence="4">
    <location>
        <begin position="169"/>
        <end position="189"/>
    </location>
</feature>
<keyword evidence="3 4" id="KW-0472">Membrane</keyword>
<dbReference type="InterPro" id="IPR036259">
    <property type="entry name" value="MFS_trans_sf"/>
</dbReference>
<reference evidence="6" key="1">
    <citation type="submission" date="2020-12" db="EMBL/GenBank/DDBJ databases">
        <title>Bacterial novel species Flavobacterium sp. SE-1-e isolated from soil.</title>
        <authorList>
            <person name="Jung H.-Y."/>
        </authorList>
    </citation>
    <scope>NUCLEOTIDE SEQUENCE</scope>
    <source>
        <strain evidence="6">SE-1-e</strain>
    </source>
</reference>
<dbReference type="Proteomes" id="UP000609172">
    <property type="component" value="Unassembled WGS sequence"/>
</dbReference>
<keyword evidence="2 4" id="KW-1133">Transmembrane helix</keyword>
<feature type="transmembrane region" description="Helical" evidence="4">
    <location>
        <begin position="312"/>
        <end position="336"/>
    </location>
</feature>
<dbReference type="InterPro" id="IPR050327">
    <property type="entry name" value="Proton-linked_MCT"/>
</dbReference>
<protein>
    <submittedName>
        <fullName evidence="6">MFS transporter</fullName>
    </submittedName>
</protein>
<evidence type="ECO:0000256" key="4">
    <source>
        <dbReference type="SAM" id="Phobius"/>
    </source>
</evidence>
<dbReference type="InterPro" id="IPR011701">
    <property type="entry name" value="MFS"/>
</dbReference>
<feature type="transmembrane region" description="Helical" evidence="4">
    <location>
        <begin position="226"/>
        <end position="249"/>
    </location>
</feature>
<feature type="transmembrane region" description="Helical" evidence="4">
    <location>
        <begin position="77"/>
        <end position="95"/>
    </location>
</feature>
<dbReference type="AlphaFoldDB" id="A0A934PIE6"/>
<feature type="transmembrane region" description="Helical" evidence="4">
    <location>
        <begin position="12"/>
        <end position="36"/>
    </location>
</feature>
<feature type="transmembrane region" description="Helical" evidence="4">
    <location>
        <begin position="376"/>
        <end position="398"/>
    </location>
</feature>
<accession>A0A934PIE6</accession>
<evidence type="ECO:0000256" key="1">
    <source>
        <dbReference type="ARBA" id="ARBA00022692"/>
    </source>
</evidence>
<dbReference type="EMBL" id="JAEHFV010000001">
    <property type="protein sequence ID" value="MBK0368681.1"/>
    <property type="molecule type" value="Genomic_DNA"/>
</dbReference>
<dbReference type="PANTHER" id="PTHR11360">
    <property type="entry name" value="MONOCARBOXYLATE TRANSPORTER"/>
    <property type="match status" value="1"/>
</dbReference>
<dbReference type="SUPFAM" id="SSF103473">
    <property type="entry name" value="MFS general substrate transporter"/>
    <property type="match status" value="1"/>
</dbReference>
<feature type="transmembrane region" description="Helical" evidence="4">
    <location>
        <begin position="287"/>
        <end position="306"/>
    </location>
</feature>
<evidence type="ECO:0000256" key="2">
    <source>
        <dbReference type="ARBA" id="ARBA00022989"/>
    </source>
</evidence>
<dbReference type="GO" id="GO:0022857">
    <property type="term" value="F:transmembrane transporter activity"/>
    <property type="evidence" value="ECO:0007669"/>
    <property type="project" value="InterPro"/>
</dbReference>
<feature type="transmembrane region" description="Helical" evidence="4">
    <location>
        <begin position="101"/>
        <end position="123"/>
    </location>
</feature>
<feature type="domain" description="Major facilitator superfamily (MFS) profile" evidence="5">
    <location>
        <begin position="10"/>
        <end position="402"/>
    </location>
</feature>
<comment type="caution">
    <text evidence="6">The sequence shown here is derived from an EMBL/GenBank/DDBJ whole genome shotgun (WGS) entry which is preliminary data.</text>
</comment>
<dbReference type="RefSeq" id="WP_200104602.1">
    <property type="nucleotide sequence ID" value="NZ_JAEHFV010000001.1"/>
</dbReference>
<feature type="transmembrane region" description="Helical" evidence="4">
    <location>
        <begin position="348"/>
        <end position="370"/>
    </location>
</feature>
<evidence type="ECO:0000313" key="6">
    <source>
        <dbReference type="EMBL" id="MBK0368681.1"/>
    </source>
</evidence>
<organism evidence="6 7">
    <name type="scientific">Flavobacterium agrisoli</name>
    <dbReference type="NCBI Taxonomy" id="2793066"/>
    <lineage>
        <taxon>Bacteria</taxon>
        <taxon>Pseudomonadati</taxon>
        <taxon>Bacteroidota</taxon>
        <taxon>Flavobacteriia</taxon>
        <taxon>Flavobacteriales</taxon>
        <taxon>Flavobacteriaceae</taxon>
        <taxon>Flavobacterium</taxon>
    </lineage>
</organism>
<dbReference type="PANTHER" id="PTHR11360:SF284">
    <property type="entry name" value="EG:103B4.3 PROTEIN-RELATED"/>
    <property type="match status" value="1"/>
</dbReference>
<sequence length="407" mass="43978">MSTPAKFHYGYVIVFCCCLIMGINIGFVMSCAGIFYKPVSSALGISVGDFGLYMTFINAFSFLMLSIAGKMMDNYSARWLLTISSGITGLLYLGMSQFSAAWHFYVAGAITGICLAFLLYLSYPILINRWFKTRVGFFIGLCSAASGIGGVLFNPLAGHLIAEYGWRNTYLIFGIIVLAIVTPLLGLLLRNYPEDKGLLPFGNDKATVEQAKTGTDYSRAIKSPEFYVLVVFTFLMISVSTLNLFLPTYVNNSGYTVEQSAFVASAIMLGVTVGKVALGWINDKSPLAGVLTSVGFGIIGFIFLLLGETGMALMIIGGFLFGWAYAGVTLETALLVRTVFGTKDYSQIFSNIAIALALGGAVMSGAWGYITDLINFKYILTTGIILLAVSGILGFFALRKSNQFQSI</sequence>
<evidence type="ECO:0000313" key="7">
    <source>
        <dbReference type="Proteomes" id="UP000609172"/>
    </source>
</evidence>
<evidence type="ECO:0000259" key="5">
    <source>
        <dbReference type="PROSITE" id="PS50850"/>
    </source>
</evidence>
<name>A0A934PIE6_9FLAO</name>
<keyword evidence="1 4" id="KW-0812">Transmembrane</keyword>
<dbReference type="PROSITE" id="PS51257">
    <property type="entry name" value="PROKAR_LIPOPROTEIN"/>
    <property type="match status" value="1"/>
</dbReference>
<feature type="transmembrane region" description="Helical" evidence="4">
    <location>
        <begin position="261"/>
        <end position="280"/>
    </location>
</feature>
<dbReference type="Pfam" id="PF07690">
    <property type="entry name" value="MFS_1"/>
    <property type="match status" value="1"/>
</dbReference>
<gene>
    <name evidence="6" type="ORF">I5M07_02440</name>
</gene>